<dbReference type="AlphaFoldDB" id="A0A822YA29"/>
<proteinExistence type="predicted"/>
<comment type="caution">
    <text evidence="1">The sequence shown here is derived from an EMBL/GenBank/DDBJ whole genome shotgun (WGS) entry which is preliminary data.</text>
</comment>
<evidence type="ECO:0000313" key="2">
    <source>
        <dbReference type="Proteomes" id="UP000607653"/>
    </source>
</evidence>
<reference evidence="1 2" key="1">
    <citation type="journal article" date="2020" name="Mol. Biol. Evol.">
        <title>Distinct Expression and Methylation Patterns for Genes with Different Fates following a Single Whole-Genome Duplication in Flowering Plants.</title>
        <authorList>
            <person name="Shi T."/>
            <person name="Rahmani R.S."/>
            <person name="Gugger P.F."/>
            <person name="Wang M."/>
            <person name="Li H."/>
            <person name="Zhang Y."/>
            <person name="Li Z."/>
            <person name="Wang Q."/>
            <person name="Van de Peer Y."/>
            <person name="Marchal K."/>
            <person name="Chen J."/>
        </authorList>
    </citation>
    <scope>NUCLEOTIDE SEQUENCE [LARGE SCALE GENOMIC DNA]</scope>
    <source>
        <tissue evidence="1">Leaf</tissue>
    </source>
</reference>
<organism evidence="1 2">
    <name type="scientific">Nelumbo nucifera</name>
    <name type="common">Sacred lotus</name>
    <dbReference type="NCBI Taxonomy" id="4432"/>
    <lineage>
        <taxon>Eukaryota</taxon>
        <taxon>Viridiplantae</taxon>
        <taxon>Streptophyta</taxon>
        <taxon>Embryophyta</taxon>
        <taxon>Tracheophyta</taxon>
        <taxon>Spermatophyta</taxon>
        <taxon>Magnoliopsida</taxon>
        <taxon>Proteales</taxon>
        <taxon>Nelumbonaceae</taxon>
        <taxon>Nelumbo</taxon>
    </lineage>
</organism>
<keyword evidence="2" id="KW-1185">Reference proteome</keyword>
<protein>
    <submittedName>
        <fullName evidence="1">Uncharacterized protein</fullName>
    </submittedName>
</protein>
<name>A0A822YA29_NELNU</name>
<sequence>MAFQQSATKSTMVSPNYKNLKQTRFCIDTQQPSKSREIFLLTIDNQVRSMLISLKSIVNKLSDGTQVGWIFGVVTDP</sequence>
<dbReference type="Proteomes" id="UP000607653">
    <property type="component" value="Unassembled WGS sequence"/>
</dbReference>
<evidence type="ECO:0000313" key="1">
    <source>
        <dbReference type="EMBL" id="DAD27845.1"/>
    </source>
</evidence>
<dbReference type="EMBL" id="DUZY01000002">
    <property type="protein sequence ID" value="DAD27845.1"/>
    <property type="molecule type" value="Genomic_DNA"/>
</dbReference>
<accession>A0A822YA29</accession>
<gene>
    <name evidence="1" type="ORF">HUJ06_029313</name>
</gene>